<dbReference type="PANTHER" id="PTHR22937">
    <property type="entry name" value="E3 UBIQUITIN-PROTEIN LIGASE RNF165"/>
    <property type="match status" value="1"/>
</dbReference>
<dbReference type="EC" id="2.3.2.27" evidence="2"/>
<evidence type="ECO:0000256" key="4">
    <source>
        <dbReference type="ARBA" id="ARBA00022723"/>
    </source>
</evidence>
<sequence length="182" mass="19912">MNIGLIFDNMSYEELLALEERIGNVNNGLARKHFNVYEAKHICDGRRSATKACCICQGSWRLTERRWDDEMAWKNRSSDGRGGAWAGVRVGGDVCAGLELGSSFPGGSFFEGGIGVVLQWTALRVLPSTVRGLCWHSLGIWGLLGLKLAREGLKGTMAAGRHGPYSSVWSILPWVFVIVGGR</sequence>
<organism evidence="8 9">
    <name type="scientific">Tanacetum coccineum</name>
    <dbReference type="NCBI Taxonomy" id="301880"/>
    <lineage>
        <taxon>Eukaryota</taxon>
        <taxon>Viridiplantae</taxon>
        <taxon>Streptophyta</taxon>
        <taxon>Embryophyta</taxon>
        <taxon>Tracheophyta</taxon>
        <taxon>Spermatophyta</taxon>
        <taxon>Magnoliopsida</taxon>
        <taxon>eudicotyledons</taxon>
        <taxon>Gunneridae</taxon>
        <taxon>Pentapetalae</taxon>
        <taxon>asterids</taxon>
        <taxon>campanulids</taxon>
        <taxon>Asterales</taxon>
        <taxon>Asteraceae</taxon>
        <taxon>Asteroideae</taxon>
        <taxon>Anthemideae</taxon>
        <taxon>Anthemidinae</taxon>
        <taxon>Tanacetum</taxon>
    </lineage>
</organism>
<evidence type="ECO:0000256" key="3">
    <source>
        <dbReference type="ARBA" id="ARBA00022679"/>
    </source>
</evidence>
<dbReference type="EMBL" id="BQNB010018296">
    <property type="protein sequence ID" value="GJT72833.1"/>
    <property type="molecule type" value="Genomic_DNA"/>
</dbReference>
<keyword evidence="4" id="KW-0479">Metal-binding</keyword>
<accession>A0ABQ5GCM1</accession>
<name>A0ABQ5GCM1_9ASTR</name>
<evidence type="ECO:0000256" key="2">
    <source>
        <dbReference type="ARBA" id="ARBA00012483"/>
    </source>
</evidence>
<evidence type="ECO:0000256" key="7">
    <source>
        <dbReference type="ARBA" id="ARBA00022833"/>
    </source>
</evidence>
<comment type="catalytic activity">
    <reaction evidence="1">
        <text>S-ubiquitinyl-[E2 ubiquitin-conjugating enzyme]-L-cysteine + [acceptor protein]-L-lysine = [E2 ubiquitin-conjugating enzyme]-L-cysteine + N(6)-ubiquitinyl-[acceptor protein]-L-lysine.</text>
        <dbReference type="EC" id="2.3.2.27"/>
    </reaction>
</comment>
<reference evidence="8" key="1">
    <citation type="journal article" date="2022" name="Int. J. Mol. Sci.">
        <title>Draft Genome of Tanacetum Coccineum: Genomic Comparison of Closely Related Tanacetum-Family Plants.</title>
        <authorList>
            <person name="Yamashiro T."/>
            <person name="Shiraishi A."/>
            <person name="Nakayama K."/>
            <person name="Satake H."/>
        </authorList>
    </citation>
    <scope>NUCLEOTIDE SEQUENCE</scope>
</reference>
<evidence type="ECO:0000256" key="1">
    <source>
        <dbReference type="ARBA" id="ARBA00000900"/>
    </source>
</evidence>
<keyword evidence="6" id="KW-0833">Ubl conjugation pathway</keyword>
<evidence type="ECO:0000313" key="9">
    <source>
        <dbReference type="Proteomes" id="UP001151760"/>
    </source>
</evidence>
<dbReference type="PANTHER" id="PTHR22937:SF216">
    <property type="entry name" value="RING-TYPE E3 UBIQUITIN TRANSFERASE"/>
    <property type="match status" value="1"/>
</dbReference>
<reference evidence="8" key="2">
    <citation type="submission" date="2022-01" db="EMBL/GenBank/DDBJ databases">
        <authorList>
            <person name="Yamashiro T."/>
            <person name="Shiraishi A."/>
            <person name="Satake H."/>
            <person name="Nakayama K."/>
        </authorList>
    </citation>
    <scope>NUCLEOTIDE SEQUENCE</scope>
</reference>
<gene>
    <name evidence="8" type="ORF">Tco_1032119</name>
</gene>
<dbReference type="Proteomes" id="UP001151760">
    <property type="component" value="Unassembled WGS sequence"/>
</dbReference>
<evidence type="ECO:0000256" key="5">
    <source>
        <dbReference type="ARBA" id="ARBA00022771"/>
    </source>
</evidence>
<comment type="caution">
    <text evidence="8">The sequence shown here is derived from an EMBL/GenBank/DDBJ whole genome shotgun (WGS) entry which is preliminary data.</text>
</comment>
<keyword evidence="3" id="KW-0808">Transferase</keyword>
<keyword evidence="5" id="KW-0863">Zinc-finger</keyword>
<keyword evidence="7" id="KW-0862">Zinc</keyword>
<proteinExistence type="predicted"/>
<protein>
    <recommendedName>
        <fullName evidence="2">RING-type E3 ubiquitin transferase</fullName>
        <ecNumber evidence="2">2.3.2.27</ecNumber>
    </recommendedName>
</protein>
<evidence type="ECO:0000313" key="8">
    <source>
        <dbReference type="EMBL" id="GJT72833.1"/>
    </source>
</evidence>
<keyword evidence="9" id="KW-1185">Reference proteome</keyword>
<evidence type="ECO:0000256" key="6">
    <source>
        <dbReference type="ARBA" id="ARBA00022786"/>
    </source>
</evidence>
<dbReference type="InterPro" id="IPR045191">
    <property type="entry name" value="MBR1/2-like"/>
</dbReference>